<protein>
    <submittedName>
        <fullName evidence="2">Uncharacterized protein</fullName>
    </submittedName>
</protein>
<keyword evidence="3" id="KW-1185">Reference proteome</keyword>
<feature type="non-terminal residue" evidence="2">
    <location>
        <position position="144"/>
    </location>
</feature>
<evidence type="ECO:0000313" key="3">
    <source>
        <dbReference type="Proteomes" id="UP001295444"/>
    </source>
</evidence>
<accession>A0AAD1TLM8</accession>
<feature type="compositionally biased region" description="Basic and acidic residues" evidence="1">
    <location>
        <begin position="75"/>
        <end position="96"/>
    </location>
</feature>
<dbReference type="AlphaFoldDB" id="A0AAD1TLM8"/>
<name>A0AAD1TLM8_PELCU</name>
<dbReference type="EMBL" id="CAKOES020000233">
    <property type="protein sequence ID" value="CAH2330095.1"/>
    <property type="molecule type" value="Genomic_DNA"/>
</dbReference>
<dbReference type="Proteomes" id="UP001295444">
    <property type="component" value="Unassembled WGS sequence"/>
</dbReference>
<evidence type="ECO:0000256" key="1">
    <source>
        <dbReference type="SAM" id="MobiDB-lite"/>
    </source>
</evidence>
<proteinExistence type="predicted"/>
<evidence type="ECO:0000313" key="2">
    <source>
        <dbReference type="EMBL" id="CAH2330095.1"/>
    </source>
</evidence>
<gene>
    <name evidence="2" type="ORF">PECUL_23A054172</name>
</gene>
<feature type="region of interest" description="Disordered" evidence="1">
    <location>
        <begin position="74"/>
        <end position="96"/>
    </location>
</feature>
<sequence>MKHKQLETLLDQLRNLEQKHQATPDNEIYKKLVAVRRDIRTLLLDDTAQSMIWTKRTYYEKSNKTDSLLARTLRPRQERSHITAIKHPDGTTKSRPDEIAKVFEDFYKKLYNHTPDAHTPDGSEEDHINSYLNNLDLPKLGRDA</sequence>
<organism evidence="2 3">
    <name type="scientific">Pelobates cultripes</name>
    <name type="common">Western spadefoot toad</name>
    <dbReference type="NCBI Taxonomy" id="61616"/>
    <lineage>
        <taxon>Eukaryota</taxon>
        <taxon>Metazoa</taxon>
        <taxon>Chordata</taxon>
        <taxon>Craniata</taxon>
        <taxon>Vertebrata</taxon>
        <taxon>Euteleostomi</taxon>
        <taxon>Amphibia</taxon>
        <taxon>Batrachia</taxon>
        <taxon>Anura</taxon>
        <taxon>Pelobatoidea</taxon>
        <taxon>Pelobatidae</taxon>
        <taxon>Pelobates</taxon>
    </lineage>
</organism>
<reference evidence="2" key="1">
    <citation type="submission" date="2022-03" db="EMBL/GenBank/DDBJ databases">
        <authorList>
            <person name="Alioto T."/>
            <person name="Alioto T."/>
            <person name="Gomez Garrido J."/>
        </authorList>
    </citation>
    <scope>NUCLEOTIDE SEQUENCE</scope>
</reference>
<comment type="caution">
    <text evidence="2">The sequence shown here is derived from an EMBL/GenBank/DDBJ whole genome shotgun (WGS) entry which is preliminary data.</text>
</comment>